<dbReference type="Proteomes" id="UP001218218">
    <property type="component" value="Unassembled WGS sequence"/>
</dbReference>
<keyword evidence="2" id="KW-1185">Reference proteome</keyword>
<reference evidence="1" key="1">
    <citation type="submission" date="2023-03" db="EMBL/GenBank/DDBJ databases">
        <title>Massive genome expansion in bonnet fungi (Mycena s.s.) driven by repeated elements and novel gene families across ecological guilds.</title>
        <authorList>
            <consortium name="Lawrence Berkeley National Laboratory"/>
            <person name="Harder C.B."/>
            <person name="Miyauchi S."/>
            <person name="Viragh M."/>
            <person name="Kuo A."/>
            <person name="Thoen E."/>
            <person name="Andreopoulos B."/>
            <person name="Lu D."/>
            <person name="Skrede I."/>
            <person name="Drula E."/>
            <person name="Henrissat B."/>
            <person name="Morin E."/>
            <person name="Kohler A."/>
            <person name="Barry K."/>
            <person name="LaButti K."/>
            <person name="Morin E."/>
            <person name="Salamov A."/>
            <person name="Lipzen A."/>
            <person name="Mereny Z."/>
            <person name="Hegedus B."/>
            <person name="Baldrian P."/>
            <person name="Stursova M."/>
            <person name="Weitz H."/>
            <person name="Taylor A."/>
            <person name="Grigoriev I.V."/>
            <person name="Nagy L.G."/>
            <person name="Martin F."/>
            <person name="Kauserud H."/>
        </authorList>
    </citation>
    <scope>NUCLEOTIDE SEQUENCE</scope>
    <source>
        <strain evidence="1">CBHHK002</strain>
    </source>
</reference>
<organism evidence="1 2">
    <name type="scientific">Mycena albidolilacea</name>
    <dbReference type="NCBI Taxonomy" id="1033008"/>
    <lineage>
        <taxon>Eukaryota</taxon>
        <taxon>Fungi</taxon>
        <taxon>Dikarya</taxon>
        <taxon>Basidiomycota</taxon>
        <taxon>Agaricomycotina</taxon>
        <taxon>Agaricomycetes</taxon>
        <taxon>Agaricomycetidae</taxon>
        <taxon>Agaricales</taxon>
        <taxon>Marasmiineae</taxon>
        <taxon>Mycenaceae</taxon>
        <taxon>Mycena</taxon>
    </lineage>
</organism>
<evidence type="ECO:0000313" key="1">
    <source>
        <dbReference type="EMBL" id="KAJ7323177.1"/>
    </source>
</evidence>
<proteinExistence type="predicted"/>
<sequence>MQLNPKGASTVAVCGLTLDLVTMSAGGNLAENLAARQRLWEADGTSSAGELPADPTWRSPRGFTLFLLIYAAVETALAGIIRHRLPADANATSTGFQWQTTWCWTTTDTQCPPLHPSGPVLGHCRVATQGPHLSAMQCCGQDIGRDDKSEEINRYETGTMTCGGIQWRLMDEESTRSNDDCRKSVSYLAELWEPSSNNIFQCPIAYTKIQRRPLVAANELSTGGYITQSHSRHSANIT</sequence>
<dbReference type="EMBL" id="JARIHO010000047">
    <property type="protein sequence ID" value="KAJ7323177.1"/>
    <property type="molecule type" value="Genomic_DNA"/>
</dbReference>
<protein>
    <submittedName>
        <fullName evidence="1">Uncharacterized protein</fullName>
    </submittedName>
</protein>
<dbReference type="AlphaFoldDB" id="A0AAD7EH64"/>
<comment type="caution">
    <text evidence="1">The sequence shown here is derived from an EMBL/GenBank/DDBJ whole genome shotgun (WGS) entry which is preliminary data.</text>
</comment>
<accession>A0AAD7EH64</accession>
<name>A0AAD7EH64_9AGAR</name>
<gene>
    <name evidence="1" type="ORF">DFH08DRAFT_817756</name>
</gene>
<evidence type="ECO:0000313" key="2">
    <source>
        <dbReference type="Proteomes" id="UP001218218"/>
    </source>
</evidence>